<comment type="caution">
    <text evidence="2">The sequence shown here is derived from an EMBL/GenBank/DDBJ whole genome shotgun (WGS) entry which is preliminary data.</text>
</comment>
<feature type="transmembrane region" description="Helical" evidence="1">
    <location>
        <begin position="144"/>
        <end position="167"/>
    </location>
</feature>
<dbReference type="InterPro" id="IPR052712">
    <property type="entry name" value="Acid_resist_chaperone_HdeD"/>
</dbReference>
<evidence type="ECO:0000256" key="1">
    <source>
        <dbReference type="SAM" id="Phobius"/>
    </source>
</evidence>
<dbReference type="Proteomes" id="UP000532121">
    <property type="component" value="Unassembled WGS sequence"/>
</dbReference>
<proteinExistence type="predicted"/>
<dbReference type="Pfam" id="PF03729">
    <property type="entry name" value="DUF308"/>
    <property type="match status" value="2"/>
</dbReference>
<evidence type="ECO:0000313" key="2">
    <source>
        <dbReference type="EMBL" id="NMD48408.1"/>
    </source>
</evidence>
<sequence length="172" mass="19344">MSKQLSWLSIFAGILSIITGFYLLVNPALSLLSFAFLFAFIFLVSGISEISKYITADKKRGWDLFNGIMTVLLAVWLFSGSFIEKVTFIPFIFAFWALFTGVSKMIMSFEVKNEDKKLGNTLLWTGILGLLAGLIMMGRPLMTGIFVTYTIAFVFIYQGIVSIIFYFKSKKG</sequence>
<dbReference type="PANTHER" id="PTHR34989">
    <property type="entry name" value="PROTEIN HDED"/>
    <property type="match status" value="1"/>
</dbReference>
<feature type="transmembrane region" description="Helical" evidence="1">
    <location>
        <begin position="62"/>
        <end position="82"/>
    </location>
</feature>
<keyword evidence="1" id="KW-0472">Membrane</keyword>
<feature type="transmembrane region" description="Helical" evidence="1">
    <location>
        <begin position="7"/>
        <end position="25"/>
    </location>
</feature>
<feature type="transmembrane region" description="Helical" evidence="1">
    <location>
        <begin position="31"/>
        <end position="50"/>
    </location>
</feature>
<name>A0A7X9LC13_STRRT</name>
<gene>
    <name evidence="2" type="ORF">HHO37_01680</name>
</gene>
<evidence type="ECO:0000313" key="3">
    <source>
        <dbReference type="Proteomes" id="UP000532121"/>
    </source>
</evidence>
<keyword evidence="1" id="KW-0812">Transmembrane</keyword>
<accession>A0A7X9LC13</accession>
<dbReference type="AlphaFoldDB" id="A0A7X9LC13"/>
<dbReference type="PANTHER" id="PTHR34989:SF1">
    <property type="entry name" value="PROTEIN HDED"/>
    <property type="match status" value="1"/>
</dbReference>
<reference evidence="2 3" key="1">
    <citation type="submission" date="2020-04" db="EMBL/GenBank/DDBJ databases">
        <title>MicrobeNet Type strains.</title>
        <authorList>
            <person name="Nicholson A.C."/>
        </authorList>
    </citation>
    <scope>NUCLEOTIDE SEQUENCE [LARGE SCALE GENOMIC DNA]</scope>
    <source>
        <strain evidence="2 3">DSM 22768</strain>
    </source>
</reference>
<dbReference type="GO" id="GO:0005886">
    <property type="term" value="C:plasma membrane"/>
    <property type="evidence" value="ECO:0007669"/>
    <property type="project" value="TreeGrafter"/>
</dbReference>
<protein>
    <recommendedName>
        <fullName evidence="4">Acid-resistance membrane protein</fullName>
    </recommendedName>
</protein>
<organism evidence="2 3">
    <name type="scientific">Streptococcus ratti</name>
    <dbReference type="NCBI Taxonomy" id="1341"/>
    <lineage>
        <taxon>Bacteria</taxon>
        <taxon>Bacillati</taxon>
        <taxon>Bacillota</taxon>
        <taxon>Bacilli</taxon>
        <taxon>Lactobacillales</taxon>
        <taxon>Streptococcaceae</taxon>
        <taxon>Streptococcus</taxon>
    </lineage>
</organism>
<dbReference type="EMBL" id="JABASA010000002">
    <property type="protein sequence ID" value="NMD48408.1"/>
    <property type="molecule type" value="Genomic_DNA"/>
</dbReference>
<keyword evidence="1" id="KW-1133">Transmembrane helix</keyword>
<feature type="transmembrane region" description="Helical" evidence="1">
    <location>
        <begin position="118"/>
        <end position="138"/>
    </location>
</feature>
<feature type="transmembrane region" description="Helical" evidence="1">
    <location>
        <begin position="88"/>
        <end position="106"/>
    </location>
</feature>
<dbReference type="RefSeq" id="WP_193522947.1">
    <property type="nucleotide sequence ID" value="NZ_JABASA010000002.1"/>
</dbReference>
<evidence type="ECO:0008006" key="4">
    <source>
        <dbReference type="Google" id="ProtNLM"/>
    </source>
</evidence>
<dbReference type="InterPro" id="IPR005325">
    <property type="entry name" value="DUF308_memb"/>
</dbReference>